<feature type="transmembrane region" description="Helical" evidence="2">
    <location>
        <begin position="111"/>
        <end position="133"/>
    </location>
</feature>
<evidence type="ECO:0000313" key="5">
    <source>
        <dbReference type="Proteomes" id="UP001592531"/>
    </source>
</evidence>
<name>A0ABV6VTI4_9ACTN</name>
<feature type="transmembrane region" description="Helical" evidence="2">
    <location>
        <begin position="66"/>
        <end position="99"/>
    </location>
</feature>
<evidence type="ECO:0000313" key="4">
    <source>
        <dbReference type="EMBL" id="MFC1417069.1"/>
    </source>
</evidence>
<keyword evidence="2" id="KW-1133">Transmembrane helix</keyword>
<dbReference type="Pfam" id="PF13828">
    <property type="entry name" value="DUF4190"/>
    <property type="match status" value="1"/>
</dbReference>
<sequence length="142" mass="14649">MSDPYQQQDPYAKNPYGPPPQAPQPGYGYPQQDPYQQQQPQGYGYPQQDGYGYGGGPTGQNNGLAIASLVVGIVSVVGVCFFGWLTGIVAVGLGVAGLNKSKTTGTGRGQAIAGIVCGGIGLLIGLILFVVLISSNSFSSTY</sequence>
<gene>
    <name evidence="4" type="ORF">ACEZDE_10480</name>
</gene>
<keyword evidence="5" id="KW-1185">Reference proteome</keyword>
<comment type="caution">
    <text evidence="4">The sequence shown here is derived from an EMBL/GenBank/DDBJ whole genome shotgun (WGS) entry which is preliminary data.</text>
</comment>
<evidence type="ECO:0000259" key="3">
    <source>
        <dbReference type="Pfam" id="PF13828"/>
    </source>
</evidence>
<dbReference type="RefSeq" id="WP_380534851.1">
    <property type="nucleotide sequence ID" value="NZ_JBHFAB010000006.1"/>
</dbReference>
<feature type="compositionally biased region" description="Low complexity" evidence="1">
    <location>
        <begin position="24"/>
        <end position="50"/>
    </location>
</feature>
<keyword evidence="2" id="KW-0812">Transmembrane</keyword>
<evidence type="ECO:0000256" key="2">
    <source>
        <dbReference type="SAM" id="Phobius"/>
    </source>
</evidence>
<accession>A0ABV6VTI4</accession>
<feature type="domain" description="DUF4190" evidence="3">
    <location>
        <begin position="64"/>
        <end position="127"/>
    </location>
</feature>
<feature type="region of interest" description="Disordered" evidence="1">
    <location>
        <begin position="1"/>
        <end position="56"/>
    </location>
</feature>
<dbReference type="InterPro" id="IPR025241">
    <property type="entry name" value="DUF4190"/>
</dbReference>
<evidence type="ECO:0000256" key="1">
    <source>
        <dbReference type="SAM" id="MobiDB-lite"/>
    </source>
</evidence>
<organism evidence="4 5">
    <name type="scientific">Streptacidiphilus cavernicola</name>
    <dbReference type="NCBI Taxonomy" id="3342716"/>
    <lineage>
        <taxon>Bacteria</taxon>
        <taxon>Bacillati</taxon>
        <taxon>Actinomycetota</taxon>
        <taxon>Actinomycetes</taxon>
        <taxon>Kitasatosporales</taxon>
        <taxon>Streptomycetaceae</taxon>
        <taxon>Streptacidiphilus</taxon>
    </lineage>
</organism>
<keyword evidence="2" id="KW-0472">Membrane</keyword>
<reference evidence="4 5" key="1">
    <citation type="submission" date="2024-09" db="EMBL/GenBank/DDBJ databases">
        <authorList>
            <person name="Lee S.D."/>
        </authorList>
    </citation>
    <scope>NUCLEOTIDE SEQUENCE [LARGE SCALE GENOMIC DNA]</scope>
    <source>
        <strain evidence="4 5">N8-3</strain>
    </source>
</reference>
<dbReference type="EMBL" id="JBHFAB010000006">
    <property type="protein sequence ID" value="MFC1417069.1"/>
    <property type="molecule type" value="Genomic_DNA"/>
</dbReference>
<dbReference type="Proteomes" id="UP001592531">
    <property type="component" value="Unassembled WGS sequence"/>
</dbReference>
<proteinExistence type="predicted"/>
<protein>
    <submittedName>
        <fullName evidence="4">DUF4190 domain-containing protein</fullName>
    </submittedName>
</protein>